<evidence type="ECO:0000256" key="1">
    <source>
        <dbReference type="SAM" id="MobiDB-lite"/>
    </source>
</evidence>
<evidence type="ECO:0000313" key="3">
    <source>
        <dbReference type="Proteomes" id="UP000324222"/>
    </source>
</evidence>
<accession>A0A5B7IR34</accession>
<keyword evidence="3" id="KW-1185">Reference proteome</keyword>
<dbReference type="AlphaFoldDB" id="A0A5B7IR34"/>
<sequence length="105" mass="11809">MKGRCTSWELQGYKQVSERENLAGWREAARARRSPHRPPLKLPAWHPPITAQLNNLKTTLELMYHSRHVTEVNCSITSGSSDTSSSPTPSTWMSSPMESSTARTQ</sequence>
<dbReference type="Proteomes" id="UP000324222">
    <property type="component" value="Unassembled WGS sequence"/>
</dbReference>
<feature type="region of interest" description="Disordered" evidence="1">
    <location>
        <begin position="27"/>
        <end position="46"/>
    </location>
</feature>
<feature type="region of interest" description="Disordered" evidence="1">
    <location>
        <begin position="75"/>
        <end position="105"/>
    </location>
</feature>
<gene>
    <name evidence="2" type="ORF">E2C01_078763</name>
</gene>
<protein>
    <submittedName>
        <fullName evidence="2">Uncharacterized protein</fullName>
    </submittedName>
</protein>
<organism evidence="2 3">
    <name type="scientific">Portunus trituberculatus</name>
    <name type="common">Swimming crab</name>
    <name type="synonym">Neptunus trituberculatus</name>
    <dbReference type="NCBI Taxonomy" id="210409"/>
    <lineage>
        <taxon>Eukaryota</taxon>
        <taxon>Metazoa</taxon>
        <taxon>Ecdysozoa</taxon>
        <taxon>Arthropoda</taxon>
        <taxon>Crustacea</taxon>
        <taxon>Multicrustacea</taxon>
        <taxon>Malacostraca</taxon>
        <taxon>Eumalacostraca</taxon>
        <taxon>Eucarida</taxon>
        <taxon>Decapoda</taxon>
        <taxon>Pleocyemata</taxon>
        <taxon>Brachyura</taxon>
        <taxon>Eubrachyura</taxon>
        <taxon>Portunoidea</taxon>
        <taxon>Portunidae</taxon>
        <taxon>Portuninae</taxon>
        <taxon>Portunus</taxon>
    </lineage>
</organism>
<dbReference type="EMBL" id="VSRR010064266">
    <property type="protein sequence ID" value="MPC84037.1"/>
    <property type="molecule type" value="Genomic_DNA"/>
</dbReference>
<reference evidence="2 3" key="1">
    <citation type="submission" date="2019-05" db="EMBL/GenBank/DDBJ databases">
        <title>Another draft genome of Portunus trituberculatus and its Hox gene families provides insights of decapod evolution.</title>
        <authorList>
            <person name="Jeong J.-H."/>
            <person name="Song I."/>
            <person name="Kim S."/>
            <person name="Choi T."/>
            <person name="Kim D."/>
            <person name="Ryu S."/>
            <person name="Kim W."/>
        </authorList>
    </citation>
    <scope>NUCLEOTIDE SEQUENCE [LARGE SCALE GENOMIC DNA]</scope>
    <source>
        <tissue evidence="2">Muscle</tissue>
    </source>
</reference>
<name>A0A5B7IR34_PORTR</name>
<comment type="caution">
    <text evidence="2">The sequence shown here is derived from an EMBL/GenBank/DDBJ whole genome shotgun (WGS) entry which is preliminary data.</text>
</comment>
<evidence type="ECO:0000313" key="2">
    <source>
        <dbReference type="EMBL" id="MPC84037.1"/>
    </source>
</evidence>
<proteinExistence type="predicted"/>